<evidence type="ECO:0008006" key="5">
    <source>
        <dbReference type="Google" id="ProtNLM"/>
    </source>
</evidence>
<keyword evidence="2" id="KW-0812">Transmembrane</keyword>
<dbReference type="AlphaFoldDB" id="A0A0G1P9Y1"/>
<feature type="transmembrane region" description="Helical" evidence="2">
    <location>
        <begin position="267"/>
        <end position="288"/>
    </location>
</feature>
<gene>
    <name evidence="3" type="ORF">UX05_C0015G0009</name>
</gene>
<sequence length="289" mass="29387">MSRRALWILITALVLGAGLVVGLVLVGQKQLFRKKAAVQGGTAQVRLVPESKTVGVGGTFGVEVRFTPGAEPVSAITVQLNYTYPGSQPPLSVASIVANPQLLGTGYWSMPIKTVTTSGGLVRVRIAAINTSLSGFSSANEEMLATINFRGDVPGTINVTFDAVESKVTLKSTATDTLLIPTSVGTYTVTGESPASPTPTGAPSPTPTPTPHPTPTSTPGPTPTPTPTPAPTPTPTPTSIPTPTPTSTPILPTPTPGAISQLPQAGVVETTLSVLGIGMVLIIMGALAL</sequence>
<comment type="caution">
    <text evidence="3">The sequence shown here is derived from an EMBL/GenBank/DDBJ whole genome shotgun (WGS) entry which is preliminary data.</text>
</comment>
<keyword evidence="2" id="KW-0472">Membrane</keyword>
<dbReference type="Proteomes" id="UP000034264">
    <property type="component" value="Unassembled WGS sequence"/>
</dbReference>
<feature type="compositionally biased region" description="Pro residues" evidence="1">
    <location>
        <begin position="196"/>
        <end position="254"/>
    </location>
</feature>
<protein>
    <recommendedName>
        <fullName evidence="5">Cohesin domain-containing protein</fullName>
    </recommendedName>
</protein>
<accession>A0A0G1P9Y1</accession>
<name>A0A0G1P9Y1_9BACT</name>
<keyword evidence="2" id="KW-1133">Transmembrane helix</keyword>
<dbReference type="EMBL" id="LCKS01000015">
    <property type="protein sequence ID" value="KKU02198.1"/>
    <property type="molecule type" value="Genomic_DNA"/>
</dbReference>
<dbReference type="Gene3D" id="2.60.40.680">
    <property type="match status" value="1"/>
</dbReference>
<evidence type="ECO:0000256" key="2">
    <source>
        <dbReference type="SAM" id="Phobius"/>
    </source>
</evidence>
<evidence type="ECO:0000256" key="1">
    <source>
        <dbReference type="SAM" id="MobiDB-lite"/>
    </source>
</evidence>
<proteinExistence type="predicted"/>
<reference evidence="3 4" key="1">
    <citation type="journal article" date="2015" name="Nature">
        <title>rRNA introns, odd ribosomes, and small enigmatic genomes across a large radiation of phyla.</title>
        <authorList>
            <person name="Brown C.T."/>
            <person name="Hug L.A."/>
            <person name="Thomas B.C."/>
            <person name="Sharon I."/>
            <person name="Castelle C.J."/>
            <person name="Singh A."/>
            <person name="Wilkins M.J."/>
            <person name="Williams K.H."/>
            <person name="Banfield J.F."/>
        </authorList>
    </citation>
    <scope>NUCLEOTIDE SEQUENCE [LARGE SCALE GENOMIC DNA]</scope>
</reference>
<evidence type="ECO:0000313" key="4">
    <source>
        <dbReference type="Proteomes" id="UP000034264"/>
    </source>
</evidence>
<organism evidence="3 4">
    <name type="scientific">Candidatus Amesbacteria bacterium GW2011_GWC2_45_19</name>
    <dbReference type="NCBI Taxonomy" id="1618366"/>
    <lineage>
        <taxon>Bacteria</taxon>
        <taxon>Candidatus Amesiibacteriota</taxon>
    </lineage>
</organism>
<evidence type="ECO:0000313" key="3">
    <source>
        <dbReference type="EMBL" id="KKU02198.1"/>
    </source>
</evidence>
<feature type="region of interest" description="Disordered" evidence="1">
    <location>
        <begin position="187"/>
        <end position="254"/>
    </location>
</feature>
<feature type="transmembrane region" description="Helical" evidence="2">
    <location>
        <begin position="6"/>
        <end position="26"/>
    </location>
</feature>